<evidence type="ECO:0000256" key="5">
    <source>
        <dbReference type="ARBA" id="ARBA00022833"/>
    </source>
</evidence>
<dbReference type="EMBL" id="JAPRAT010000022">
    <property type="protein sequence ID" value="MCZ0703817.1"/>
    <property type="molecule type" value="Genomic_DNA"/>
</dbReference>
<evidence type="ECO:0000256" key="4">
    <source>
        <dbReference type="ARBA" id="ARBA00022801"/>
    </source>
</evidence>
<dbReference type="AlphaFoldDB" id="A0A9J6RF64"/>
<protein>
    <recommendedName>
        <fullName evidence="9">Kynurenine formamidase</fullName>
        <shortName evidence="9">KFA</shortName>
        <shortName evidence="9">KFase</shortName>
        <ecNumber evidence="9">3.5.1.9</ecNumber>
    </recommendedName>
    <alternativeName>
        <fullName evidence="9">Arylformamidase</fullName>
    </alternativeName>
    <alternativeName>
        <fullName evidence="9">N-formylkynurenine formamidase</fullName>
        <shortName evidence="9">FKF</shortName>
    </alternativeName>
</protein>
<dbReference type="EC" id="3.5.1.9" evidence="9"/>
<feature type="binding site" evidence="9">
    <location>
        <position position="174"/>
    </location>
    <ligand>
        <name>Zn(2+)</name>
        <dbReference type="ChEBI" id="CHEBI:29105"/>
        <label>1</label>
    </ligand>
</feature>
<feature type="binding site" evidence="9">
    <location>
        <position position="55"/>
    </location>
    <ligand>
        <name>Zn(2+)</name>
        <dbReference type="ChEBI" id="CHEBI:29105"/>
        <label>1</label>
    </ligand>
</feature>
<keyword evidence="11" id="KW-1185">Reference proteome</keyword>
<comment type="caution">
    <text evidence="10">The sequence shown here is derived from an EMBL/GenBank/DDBJ whole genome shotgun (WGS) entry which is preliminary data.</text>
</comment>
<dbReference type="PANTHER" id="PTHR31118">
    <property type="entry name" value="CYCLASE-LIKE PROTEIN 2"/>
    <property type="match status" value="1"/>
</dbReference>
<dbReference type="RefSeq" id="WP_268780581.1">
    <property type="nucleotide sequence ID" value="NZ_JAPRAT010000022.1"/>
</dbReference>
<evidence type="ECO:0000256" key="2">
    <source>
        <dbReference type="ARBA" id="ARBA00011738"/>
    </source>
</evidence>
<dbReference type="FunFam" id="3.50.30.50:FF:000001">
    <property type="entry name" value="Kynurenine formamidase"/>
    <property type="match status" value="1"/>
</dbReference>
<dbReference type="InterPro" id="IPR007325">
    <property type="entry name" value="KFase/CYL"/>
</dbReference>
<reference evidence="10" key="1">
    <citation type="submission" date="2022-11" db="EMBL/GenBank/DDBJ databases">
        <title>WGS of Natronobacillus azotifigens 24KS-1, an anaerobic diazotrophic haloalkaliphile from soda-rich habitats.</title>
        <authorList>
            <person name="Sorokin D.Y."/>
            <person name="Merkel A.Y."/>
        </authorList>
    </citation>
    <scope>NUCLEOTIDE SEQUENCE</scope>
    <source>
        <strain evidence="10">24KS-1</strain>
    </source>
</reference>
<evidence type="ECO:0000256" key="6">
    <source>
        <dbReference type="ARBA" id="ARBA00023079"/>
    </source>
</evidence>
<dbReference type="GO" id="GO:0019441">
    <property type="term" value="P:L-tryptophan catabolic process to kynurenine"/>
    <property type="evidence" value="ECO:0007669"/>
    <property type="project" value="UniProtKB-UniRule"/>
</dbReference>
<dbReference type="Pfam" id="PF04199">
    <property type="entry name" value="Cyclase"/>
    <property type="match status" value="1"/>
</dbReference>
<evidence type="ECO:0000256" key="3">
    <source>
        <dbReference type="ARBA" id="ARBA00022723"/>
    </source>
</evidence>
<dbReference type="HAMAP" id="MF_01969">
    <property type="entry name" value="KynB"/>
    <property type="match status" value="1"/>
</dbReference>
<feature type="binding site" evidence="9">
    <location>
        <position position="162"/>
    </location>
    <ligand>
        <name>Zn(2+)</name>
        <dbReference type="ChEBI" id="CHEBI:29105"/>
        <label>2</label>
    </ligand>
</feature>
<evidence type="ECO:0000256" key="1">
    <source>
        <dbReference type="ARBA" id="ARBA00002204"/>
    </source>
</evidence>
<keyword evidence="6 9" id="KW-0823">Tryptophan catabolism</keyword>
<name>A0A9J6RF64_9BACI</name>
<evidence type="ECO:0000256" key="8">
    <source>
        <dbReference type="ARBA" id="ARBA00060547"/>
    </source>
</evidence>
<dbReference type="NCBIfam" id="TIGR03035">
    <property type="entry name" value="trp_arylform"/>
    <property type="match status" value="1"/>
</dbReference>
<dbReference type="GO" id="GO:0004061">
    <property type="term" value="F:arylformamidase activity"/>
    <property type="evidence" value="ECO:0007669"/>
    <property type="project" value="UniProtKB-UniRule"/>
</dbReference>
<feature type="binding site" evidence="9">
    <location>
        <position position="57"/>
    </location>
    <ligand>
        <name>Zn(2+)</name>
        <dbReference type="ChEBI" id="CHEBI:29105"/>
        <label>1</label>
    </ligand>
</feature>
<sequence length="219" mass="24286">MWKKNQWIDVTMRLTNDLEPWPGDTPFSYQVRLTKDQTGSANIGELTTGVHVGTHLDAPFHYDNAGETIDEIDPSLLIGKALVVDVRGHKKIGRQELERFDLDGVSRILLHSFDRPNSKCFPENYPVLREDIGPFLKEKGVHLIGTDCPSVDPVDSKAMTAHHALYENGVYILENLVLNHVEAGFYQLIALPLAIQGGDGSPVRAVLKSIPVSITKDGH</sequence>
<comment type="catalytic activity">
    <reaction evidence="7 9">
        <text>N-formyl-L-kynurenine + H2O = L-kynurenine + formate + H(+)</text>
        <dbReference type="Rhea" id="RHEA:13009"/>
        <dbReference type="ChEBI" id="CHEBI:15377"/>
        <dbReference type="ChEBI" id="CHEBI:15378"/>
        <dbReference type="ChEBI" id="CHEBI:15740"/>
        <dbReference type="ChEBI" id="CHEBI:57959"/>
        <dbReference type="ChEBI" id="CHEBI:58629"/>
        <dbReference type="EC" id="3.5.1.9"/>
    </reaction>
</comment>
<gene>
    <name evidence="9 10" type="primary">kynB</name>
    <name evidence="10" type="ORF">OWO01_11350</name>
</gene>
<dbReference type="Proteomes" id="UP001084197">
    <property type="component" value="Unassembled WGS sequence"/>
</dbReference>
<evidence type="ECO:0000256" key="9">
    <source>
        <dbReference type="HAMAP-Rule" id="MF_01969"/>
    </source>
</evidence>
<comment type="pathway">
    <text evidence="8 9">Amino-acid degradation; L-tryptophan degradation via kynurenine pathway; L-kynurenine from L-tryptophan: step 2/2.</text>
</comment>
<organism evidence="10 11">
    <name type="scientific">Natronobacillus azotifigens</name>
    <dbReference type="NCBI Taxonomy" id="472978"/>
    <lineage>
        <taxon>Bacteria</taxon>
        <taxon>Bacillati</taxon>
        <taxon>Bacillota</taxon>
        <taxon>Bacilli</taxon>
        <taxon>Bacillales</taxon>
        <taxon>Bacillaceae</taxon>
        <taxon>Natronobacillus</taxon>
    </lineage>
</organism>
<comment type="function">
    <text evidence="1 9">Catalyzes the hydrolysis of N-formyl-L-kynurenine to L-kynurenine, the second step in the kynurenine pathway of tryptophan degradation.</text>
</comment>
<dbReference type="Gene3D" id="3.50.30.50">
    <property type="entry name" value="Putative cyclase"/>
    <property type="match status" value="1"/>
</dbReference>
<comment type="cofactor">
    <cofactor evidence="9">
        <name>Zn(2+)</name>
        <dbReference type="ChEBI" id="CHEBI:29105"/>
    </cofactor>
    <text evidence="9">Binds 2 zinc ions per subunit.</text>
</comment>
<proteinExistence type="inferred from homology"/>
<evidence type="ECO:0000313" key="10">
    <source>
        <dbReference type="EMBL" id="MCZ0703817.1"/>
    </source>
</evidence>
<feature type="binding site" evidence="9">
    <location>
        <position position="57"/>
    </location>
    <ligand>
        <name>Zn(2+)</name>
        <dbReference type="ChEBI" id="CHEBI:29105"/>
        <label>2</label>
    </ligand>
</feature>
<dbReference type="InterPro" id="IPR017484">
    <property type="entry name" value="Kynurenine_formamidase_bac"/>
</dbReference>
<keyword evidence="3 9" id="KW-0479">Metal-binding</keyword>
<comment type="similarity">
    <text evidence="9">Belongs to the Cyclase 1 superfamily. KynB family.</text>
</comment>
<comment type="subunit">
    <text evidence="2 9">Homodimer.</text>
</comment>
<accession>A0A9J6RF64</accession>
<dbReference type="GO" id="GO:0004328">
    <property type="term" value="F:formamidase activity"/>
    <property type="evidence" value="ECO:0007669"/>
    <property type="project" value="InterPro"/>
</dbReference>
<dbReference type="GO" id="GO:0008270">
    <property type="term" value="F:zinc ion binding"/>
    <property type="evidence" value="ECO:0007669"/>
    <property type="project" value="UniProtKB-UniRule"/>
</dbReference>
<evidence type="ECO:0000256" key="7">
    <source>
        <dbReference type="ARBA" id="ARBA00048496"/>
    </source>
</evidence>
<dbReference type="PANTHER" id="PTHR31118:SF32">
    <property type="entry name" value="KYNURENINE FORMAMIDASE"/>
    <property type="match status" value="1"/>
</dbReference>
<feature type="active site" description="Proton donor/acceptor" evidence="9">
    <location>
        <position position="61"/>
    </location>
</feature>
<dbReference type="SUPFAM" id="SSF102198">
    <property type="entry name" value="Putative cyclase"/>
    <property type="match status" value="1"/>
</dbReference>
<feature type="binding site" evidence="9">
    <location>
        <position position="51"/>
    </location>
    <ligand>
        <name>Zn(2+)</name>
        <dbReference type="ChEBI" id="CHEBI:29105"/>
        <label>1</label>
    </ligand>
</feature>
<dbReference type="InterPro" id="IPR037175">
    <property type="entry name" value="KFase_sf"/>
</dbReference>
<keyword evidence="5 9" id="KW-0862">Zinc</keyword>
<feature type="binding site" evidence="9">
    <location>
        <position position="174"/>
    </location>
    <ligand>
        <name>Zn(2+)</name>
        <dbReference type="ChEBI" id="CHEBI:29105"/>
        <label>2</label>
    </ligand>
</feature>
<keyword evidence="4 9" id="KW-0378">Hydrolase</keyword>
<feature type="binding site" evidence="9">
    <location>
        <position position="21"/>
    </location>
    <ligand>
        <name>substrate</name>
    </ligand>
</feature>
<evidence type="ECO:0000313" key="11">
    <source>
        <dbReference type="Proteomes" id="UP001084197"/>
    </source>
</evidence>